<dbReference type="InterPro" id="IPR046341">
    <property type="entry name" value="SET_dom_sf"/>
</dbReference>
<gene>
    <name evidence="2" type="ORF">Tci_579673</name>
</gene>
<dbReference type="PANTHER" id="PTHR46450">
    <property type="entry name" value="INACTIVE HISTONE-LYSINE N-METHYLTRANSFERASE SUVR1-RELATED"/>
    <property type="match status" value="1"/>
</dbReference>
<dbReference type="InterPro" id="IPR001214">
    <property type="entry name" value="SET_dom"/>
</dbReference>
<evidence type="ECO:0000313" key="2">
    <source>
        <dbReference type="EMBL" id="GFA07701.1"/>
    </source>
</evidence>
<dbReference type="PROSITE" id="PS50280">
    <property type="entry name" value="SET"/>
    <property type="match status" value="1"/>
</dbReference>
<dbReference type="GO" id="GO:0032259">
    <property type="term" value="P:methylation"/>
    <property type="evidence" value="ECO:0007669"/>
    <property type="project" value="UniProtKB-KW"/>
</dbReference>
<dbReference type="EMBL" id="BKCJ010365376">
    <property type="protein sequence ID" value="GFA07701.1"/>
    <property type="molecule type" value="Genomic_DNA"/>
</dbReference>
<keyword evidence="2" id="KW-0489">Methyltransferase</keyword>
<comment type="caution">
    <text evidence="2">The sequence shown here is derived from an EMBL/GenBank/DDBJ whole genome shotgun (WGS) entry which is preliminary data.</text>
</comment>
<protein>
    <submittedName>
        <fullName evidence="2">Histone-lysine N-methyltransferase SUVR4</fullName>
    </submittedName>
</protein>
<dbReference type="SUPFAM" id="SSF82199">
    <property type="entry name" value="SET domain"/>
    <property type="match status" value="1"/>
</dbReference>
<accession>A0A699J314</accession>
<dbReference type="GO" id="GO:0008168">
    <property type="term" value="F:methyltransferase activity"/>
    <property type="evidence" value="ECO:0007669"/>
    <property type="project" value="UniProtKB-KW"/>
</dbReference>
<feature type="non-terminal residue" evidence="2">
    <location>
        <position position="1"/>
    </location>
</feature>
<dbReference type="Gene3D" id="2.170.270.10">
    <property type="entry name" value="SET domain"/>
    <property type="match status" value="2"/>
</dbReference>
<evidence type="ECO:0000259" key="1">
    <source>
        <dbReference type="PROSITE" id="PS50280"/>
    </source>
</evidence>
<dbReference type="SMART" id="SM00317">
    <property type="entry name" value="SET"/>
    <property type="match status" value="1"/>
</dbReference>
<organism evidence="2">
    <name type="scientific">Tanacetum cinerariifolium</name>
    <name type="common">Dalmatian daisy</name>
    <name type="synonym">Chrysanthemum cinerariifolium</name>
    <dbReference type="NCBI Taxonomy" id="118510"/>
    <lineage>
        <taxon>Eukaryota</taxon>
        <taxon>Viridiplantae</taxon>
        <taxon>Streptophyta</taxon>
        <taxon>Embryophyta</taxon>
        <taxon>Tracheophyta</taxon>
        <taxon>Spermatophyta</taxon>
        <taxon>Magnoliopsida</taxon>
        <taxon>eudicotyledons</taxon>
        <taxon>Gunneridae</taxon>
        <taxon>Pentapetalae</taxon>
        <taxon>asterids</taxon>
        <taxon>campanulids</taxon>
        <taxon>Asterales</taxon>
        <taxon>Asteraceae</taxon>
        <taxon>Asteroideae</taxon>
        <taxon>Anthemideae</taxon>
        <taxon>Anthemidinae</taxon>
        <taxon>Tanacetum</taxon>
    </lineage>
</organism>
<dbReference type="AlphaFoldDB" id="A0A699J314"/>
<feature type="domain" description="SET" evidence="1">
    <location>
        <begin position="43"/>
        <end position="171"/>
    </location>
</feature>
<name>A0A699J314_TANCI</name>
<reference evidence="2" key="1">
    <citation type="journal article" date="2019" name="Sci. Rep.">
        <title>Draft genome of Tanacetum cinerariifolium, the natural source of mosquito coil.</title>
        <authorList>
            <person name="Yamashiro T."/>
            <person name="Shiraishi A."/>
            <person name="Satake H."/>
            <person name="Nakayama K."/>
        </authorList>
    </citation>
    <scope>NUCLEOTIDE SEQUENCE</scope>
</reference>
<dbReference type="Pfam" id="PF00856">
    <property type="entry name" value="SET"/>
    <property type="match status" value="1"/>
</dbReference>
<sequence>WEYLQRVKNLVEDVRGTHHWALNWPDTKNVYNPDPCKGHPLKKFIKECWSKCGCTMACRNRVVQRGLTCKLQNYMNERANEEENEQHTYPILIESLDNDWGSEQVLKDDEALCLGATNYGNVARFINHGCFDSNLIDILVGVETPDHKYYHIAFFTKRNVEADEELTWIAFFTKRNVEADEELTWISALPRCEMTRLVQCFGVLVFFFAIHQE</sequence>
<proteinExistence type="predicted"/>
<dbReference type="PANTHER" id="PTHR46450:SF24">
    <property type="entry name" value="HISTONE-LYSINE N-METHYLTRANSFERASE SUVR4"/>
    <property type="match status" value="1"/>
</dbReference>
<keyword evidence="2" id="KW-0808">Transferase</keyword>